<reference evidence="1" key="1">
    <citation type="submission" date="2022-04" db="EMBL/GenBank/DDBJ databases">
        <title>Genome of the entomopathogenic fungus Entomophthora muscae.</title>
        <authorList>
            <person name="Elya C."/>
            <person name="Lovett B.R."/>
            <person name="Lee E."/>
            <person name="Macias A.M."/>
            <person name="Hajek A.E."/>
            <person name="De Bivort B.L."/>
            <person name="Kasson M.T."/>
            <person name="De Fine Licht H.H."/>
            <person name="Stajich J.E."/>
        </authorList>
    </citation>
    <scope>NUCLEOTIDE SEQUENCE</scope>
    <source>
        <strain evidence="1">Berkeley</strain>
    </source>
</reference>
<keyword evidence="2" id="KW-1185">Reference proteome</keyword>
<gene>
    <name evidence="1" type="ORF">DSO57_1018348</name>
</gene>
<proteinExistence type="predicted"/>
<sequence length="126" mass="14455">MVSLTLPPKRFIAKINPGIQANHSAFIPLEYGWNVNHMTFDHFVTTEHLPACLFNGHQEEKRTFTFGKTNYDQAWFRQIFVTVHYTTNLTTFDDTTSNSTLTEATIFAPYFDQDCNAQALVMGINE</sequence>
<comment type="caution">
    <text evidence="1">The sequence shown here is derived from an EMBL/GenBank/DDBJ whole genome shotgun (WGS) entry which is preliminary data.</text>
</comment>
<evidence type="ECO:0000313" key="1">
    <source>
        <dbReference type="EMBL" id="KAJ9077275.1"/>
    </source>
</evidence>
<protein>
    <submittedName>
        <fullName evidence="1">Uncharacterized protein</fullName>
    </submittedName>
</protein>
<accession>A0ACC2TRA2</accession>
<dbReference type="Proteomes" id="UP001165960">
    <property type="component" value="Unassembled WGS sequence"/>
</dbReference>
<organism evidence="1 2">
    <name type="scientific">Entomophthora muscae</name>
    <dbReference type="NCBI Taxonomy" id="34485"/>
    <lineage>
        <taxon>Eukaryota</taxon>
        <taxon>Fungi</taxon>
        <taxon>Fungi incertae sedis</taxon>
        <taxon>Zoopagomycota</taxon>
        <taxon>Entomophthoromycotina</taxon>
        <taxon>Entomophthoromycetes</taxon>
        <taxon>Entomophthorales</taxon>
        <taxon>Entomophthoraceae</taxon>
        <taxon>Entomophthora</taxon>
    </lineage>
</organism>
<evidence type="ECO:0000313" key="2">
    <source>
        <dbReference type="Proteomes" id="UP001165960"/>
    </source>
</evidence>
<dbReference type="EMBL" id="QTSX02002209">
    <property type="protein sequence ID" value="KAJ9077275.1"/>
    <property type="molecule type" value="Genomic_DNA"/>
</dbReference>
<name>A0ACC2TRA2_9FUNG</name>